<feature type="region of interest" description="Disordered" evidence="1">
    <location>
        <begin position="1"/>
        <end position="227"/>
    </location>
</feature>
<dbReference type="AlphaFoldDB" id="A0A1Y1ZQK7"/>
<name>A0A1Y1ZQK7_9PLEO</name>
<accession>A0A1Y1ZQK7</accession>
<dbReference type="Proteomes" id="UP000193144">
    <property type="component" value="Unassembled WGS sequence"/>
</dbReference>
<gene>
    <name evidence="2" type="ORF">BCR34DRAFT_600568</name>
</gene>
<organism evidence="2 3">
    <name type="scientific">Clohesyomyces aquaticus</name>
    <dbReference type="NCBI Taxonomy" id="1231657"/>
    <lineage>
        <taxon>Eukaryota</taxon>
        <taxon>Fungi</taxon>
        <taxon>Dikarya</taxon>
        <taxon>Ascomycota</taxon>
        <taxon>Pezizomycotina</taxon>
        <taxon>Dothideomycetes</taxon>
        <taxon>Pleosporomycetidae</taxon>
        <taxon>Pleosporales</taxon>
        <taxon>Lindgomycetaceae</taxon>
        <taxon>Clohesyomyces</taxon>
    </lineage>
</organism>
<reference evidence="2 3" key="1">
    <citation type="submission" date="2016-07" db="EMBL/GenBank/DDBJ databases">
        <title>Pervasive Adenine N6-methylation of Active Genes in Fungi.</title>
        <authorList>
            <consortium name="DOE Joint Genome Institute"/>
            <person name="Mondo S.J."/>
            <person name="Dannebaum R.O."/>
            <person name="Kuo R.C."/>
            <person name="Labutti K."/>
            <person name="Haridas S."/>
            <person name="Kuo A."/>
            <person name="Salamov A."/>
            <person name="Ahrendt S.R."/>
            <person name="Lipzen A."/>
            <person name="Sullivan W."/>
            <person name="Andreopoulos W.B."/>
            <person name="Clum A."/>
            <person name="Lindquist E."/>
            <person name="Daum C."/>
            <person name="Ramamoorthy G.K."/>
            <person name="Gryganskyi A."/>
            <person name="Culley D."/>
            <person name="Magnuson J.K."/>
            <person name="James T.Y."/>
            <person name="O'Malley M.A."/>
            <person name="Stajich J.E."/>
            <person name="Spatafora J.W."/>
            <person name="Visel A."/>
            <person name="Grigoriev I.V."/>
        </authorList>
    </citation>
    <scope>NUCLEOTIDE SEQUENCE [LARGE SCALE GENOMIC DNA]</scope>
    <source>
        <strain evidence="2 3">CBS 115471</strain>
    </source>
</reference>
<evidence type="ECO:0000256" key="1">
    <source>
        <dbReference type="SAM" id="MobiDB-lite"/>
    </source>
</evidence>
<keyword evidence="3" id="KW-1185">Reference proteome</keyword>
<comment type="caution">
    <text evidence="2">The sequence shown here is derived from an EMBL/GenBank/DDBJ whole genome shotgun (WGS) entry which is preliminary data.</text>
</comment>
<evidence type="ECO:0000313" key="2">
    <source>
        <dbReference type="EMBL" id="ORY12516.1"/>
    </source>
</evidence>
<feature type="compositionally biased region" description="Polar residues" evidence="1">
    <location>
        <begin position="212"/>
        <end position="225"/>
    </location>
</feature>
<sequence length="320" mass="35272">MSSPSKNHKGDEYKGRGKGRVKDEEPPKLSRSLTPTLGKPAPPRERSPDKPKGGRPMPKTEPTTFQKSRRELKPPEKQPSGSREMRSAPHATSDEGYELAERPRGEPSSAQQVPRRRPELDILSVEGNPADSSTSTDSKEVTFTKRPVTQSEGAPLTAENIAALEAAGQLTQDNLRKVPANRLPARSGTQRAAKDKPVSKPAVSKQPERTPHMSQRGQTKRTSMPTGLDGFKQFGGSDEHRAEIEKLLDDERQDVLKHLSAKIKDLERVIKVDNAAIGRAPVPQIKDDMQTALTSTERSSVIWKKIGGKLRTACDKDSWF</sequence>
<evidence type="ECO:0000313" key="3">
    <source>
        <dbReference type="Proteomes" id="UP000193144"/>
    </source>
</evidence>
<feature type="compositionally biased region" description="Basic and acidic residues" evidence="1">
    <location>
        <begin position="42"/>
        <end position="52"/>
    </location>
</feature>
<proteinExistence type="predicted"/>
<dbReference type="EMBL" id="MCFA01000050">
    <property type="protein sequence ID" value="ORY12516.1"/>
    <property type="molecule type" value="Genomic_DNA"/>
</dbReference>
<feature type="compositionally biased region" description="Basic and acidic residues" evidence="1">
    <location>
        <begin position="8"/>
        <end position="28"/>
    </location>
</feature>
<protein>
    <submittedName>
        <fullName evidence="2">Uncharacterized protein</fullName>
    </submittedName>
</protein>